<dbReference type="GO" id="GO:0019287">
    <property type="term" value="P:isopentenyl diphosphate biosynthetic process, mevalonate pathway"/>
    <property type="evidence" value="ECO:0007669"/>
    <property type="project" value="InterPro"/>
</dbReference>
<dbReference type="SUPFAM" id="SSF54211">
    <property type="entry name" value="Ribosomal protein S5 domain 2-like"/>
    <property type="match status" value="1"/>
</dbReference>
<dbReference type="NCBIfam" id="TIGR01240">
    <property type="entry name" value="mevDPdecarb"/>
    <property type="match status" value="1"/>
</dbReference>
<keyword evidence="11" id="KW-1185">Reference proteome</keyword>
<dbReference type="PIRSF" id="PIRSF015950">
    <property type="entry name" value="Mev_P_decrbx"/>
    <property type="match status" value="1"/>
</dbReference>
<dbReference type="OrthoDB" id="5498344at2"/>
<evidence type="ECO:0000256" key="3">
    <source>
        <dbReference type="ARBA" id="ARBA00022516"/>
    </source>
</evidence>
<keyword evidence="6" id="KW-0443">Lipid metabolism</keyword>
<dbReference type="Pfam" id="PF22700">
    <property type="entry name" value="MVD-like_N"/>
    <property type="match status" value="1"/>
</dbReference>
<proteinExistence type="inferred from homology"/>
<dbReference type="AlphaFoldDB" id="A0A220UHA2"/>
<dbReference type="KEGG" id="brv:CFK39_07205"/>
<dbReference type="FunFam" id="3.30.230.10:FF:000072">
    <property type="entry name" value="Diphosphomevalonate decarboxylase"/>
    <property type="match status" value="1"/>
</dbReference>
<reference evidence="11" key="1">
    <citation type="submission" date="2017-07" db="EMBL/GenBank/DDBJ databases">
        <title>Brachybacterium sp. VR2415.</title>
        <authorList>
            <person name="Tak E.J."/>
            <person name="Bae J.-W."/>
        </authorList>
    </citation>
    <scope>NUCLEOTIDE SEQUENCE [LARGE SCALE GENOMIC DNA]</scope>
    <source>
        <strain evidence="11">VR2415</strain>
    </source>
</reference>
<gene>
    <name evidence="10" type="primary">mvaD</name>
    <name evidence="10" type="ORF">CFK39_07205</name>
</gene>
<dbReference type="InterPro" id="IPR029765">
    <property type="entry name" value="Mev_diP_decarb"/>
</dbReference>
<keyword evidence="4" id="KW-0547">Nucleotide-binding</keyword>
<dbReference type="Pfam" id="PF18376">
    <property type="entry name" value="MDD_C"/>
    <property type="match status" value="1"/>
</dbReference>
<evidence type="ECO:0000256" key="2">
    <source>
        <dbReference type="ARBA" id="ARBA00012296"/>
    </source>
</evidence>
<protein>
    <recommendedName>
        <fullName evidence="2">diphosphomevalonate decarboxylase</fullName>
        <ecNumber evidence="2">4.1.1.33</ecNumber>
    </recommendedName>
</protein>
<dbReference type="Gene3D" id="3.30.70.890">
    <property type="entry name" value="GHMP kinase, C-terminal domain"/>
    <property type="match status" value="1"/>
</dbReference>
<comment type="similarity">
    <text evidence="1">Belongs to the diphosphomevalonate decarboxylase family.</text>
</comment>
<dbReference type="InterPro" id="IPR036554">
    <property type="entry name" value="GHMP_kinase_C_sf"/>
</dbReference>
<evidence type="ECO:0000313" key="10">
    <source>
        <dbReference type="EMBL" id="ASK67093.1"/>
    </source>
</evidence>
<dbReference type="Proteomes" id="UP000198398">
    <property type="component" value="Chromosome"/>
</dbReference>
<dbReference type="GO" id="GO:0005524">
    <property type="term" value="F:ATP binding"/>
    <property type="evidence" value="ECO:0007669"/>
    <property type="project" value="UniProtKB-KW"/>
</dbReference>
<evidence type="ECO:0000256" key="5">
    <source>
        <dbReference type="ARBA" id="ARBA00022840"/>
    </source>
</evidence>
<evidence type="ECO:0000256" key="7">
    <source>
        <dbReference type="ARBA" id="ARBA00023239"/>
    </source>
</evidence>
<dbReference type="GO" id="GO:0004163">
    <property type="term" value="F:diphosphomevalonate decarboxylase activity"/>
    <property type="evidence" value="ECO:0007669"/>
    <property type="project" value="UniProtKB-EC"/>
</dbReference>
<accession>A0A220UHA2</accession>
<dbReference type="RefSeq" id="WP_089066327.1">
    <property type="nucleotide sequence ID" value="NZ_CP022316.1"/>
</dbReference>
<evidence type="ECO:0000259" key="9">
    <source>
        <dbReference type="Pfam" id="PF22700"/>
    </source>
</evidence>
<organism evidence="10 11">
    <name type="scientific">Brachybacterium avium</name>
    <dbReference type="NCBI Taxonomy" id="2017485"/>
    <lineage>
        <taxon>Bacteria</taxon>
        <taxon>Bacillati</taxon>
        <taxon>Actinomycetota</taxon>
        <taxon>Actinomycetes</taxon>
        <taxon>Micrococcales</taxon>
        <taxon>Dermabacteraceae</taxon>
        <taxon>Brachybacterium</taxon>
    </lineage>
</organism>
<dbReference type="GO" id="GO:0005829">
    <property type="term" value="C:cytosol"/>
    <property type="evidence" value="ECO:0007669"/>
    <property type="project" value="InterPro"/>
</dbReference>
<dbReference type="InterPro" id="IPR020568">
    <property type="entry name" value="Ribosomal_Su5_D2-typ_SF"/>
</dbReference>
<dbReference type="PANTHER" id="PTHR10977">
    <property type="entry name" value="DIPHOSPHOMEVALONATE DECARBOXYLASE"/>
    <property type="match status" value="1"/>
</dbReference>
<dbReference type="InterPro" id="IPR014721">
    <property type="entry name" value="Ribsml_uS5_D2-typ_fold_subgr"/>
</dbReference>
<sequence length="323" mass="33407">MRTATARAHPNIALVKYWGKRDEELILPAAGSLSLTLDGFATTTTVSLDPSAAGDLFSLNGAEASPAQSERVTRFLDLVRSRAGSSSPAVVRSRNEAPTGAGLASSASGFAALAVAAATAYGLDLDRAELSRLARRGSGSATRSLVDGLSIWHAGDDDASSFAEPIDGPAMHMIIVTIDAAEKAVSSREAMRRTAATSPYYAGWVDSTAHSLREMTAACRAGDFTRVGEITELNALRMHAAIEACEPPIRYLRAGSVAVFDAVEQLRADGIEAFATADAGPNVVVISRPADSAAVAERLGGLGAVRVVGAGPGARLIPEEDCA</sequence>
<dbReference type="EMBL" id="CP022316">
    <property type="protein sequence ID" value="ASK67093.1"/>
    <property type="molecule type" value="Genomic_DNA"/>
</dbReference>
<keyword evidence="3" id="KW-0444">Lipid biosynthesis</keyword>
<evidence type="ECO:0000256" key="1">
    <source>
        <dbReference type="ARBA" id="ARBA00008831"/>
    </source>
</evidence>
<evidence type="ECO:0000256" key="4">
    <source>
        <dbReference type="ARBA" id="ARBA00022741"/>
    </source>
</evidence>
<dbReference type="PANTHER" id="PTHR10977:SF3">
    <property type="entry name" value="DIPHOSPHOMEVALONATE DECARBOXYLASE"/>
    <property type="match status" value="1"/>
</dbReference>
<keyword evidence="5" id="KW-0067">ATP-binding</keyword>
<keyword evidence="7" id="KW-0456">Lyase</keyword>
<evidence type="ECO:0000313" key="11">
    <source>
        <dbReference type="Proteomes" id="UP000198398"/>
    </source>
</evidence>
<name>A0A220UHA2_9MICO</name>
<dbReference type="InterPro" id="IPR005935">
    <property type="entry name" value="Mev_decarb"/>
</dbReference>
<evidence type="ECO:0000259" key="8">
    <source>
        <dbReference type="Pfam" id="PF18376"/>
    </source>
</evidence>
<feature type="domain" description="Diphosphomevalonate decarboxylase-like N-terminal" evidence="9">
    <location>
        <begin position="8"/>
        <end position="163"/>
    </location>
</feature>
<dbReference type="InterPro" id="IPR053859">
    <property type="entry name" value="MVD-like_N"/>
</dbReference>
<evidence type="ECO:0000256" key="6">
    <source>
        <dbReference type="ARBA" id="ARBA00023098"/>
    </source>
</evidence>
<feature type="domain" description="Mvd1 C-terminal" evidence="8">
    <location>
        <begin position="174"/>
        <end position="298"/>
    </location>
</feature>
<dbReference type="Gene3D" id="3.30.230.10">
    <property type="match status" value="1"/>
</dbReference>
<dbReference type="InterPro" id="IPR041431">
    <property type="entry name" value="Mvd1_C"/>
</dbReference>
<dbReference type="EC" id="4.1.1.33" evidence="2"/>
<dbReference type="SUPFAM" id="SSF55060">
    <property type="entry name" value="GHMP Kinase, C-terminal domain"/>
    <property type="match status" value="1"/>
</dbReference>